<dbReference type="EMBL" id="SDRB02010313">
    <property type="protein sequence ID" value="THG07017.1"/>
    <property type="molecule type" value="Genomic_DNA"/>
</dbReference>
<keyword evidence="2" id="KW-0805">Transcription regulation</keyword>
<evidence type="ECO:0000256" key="1">
    <source>
        <dbReference type="ARBA" id="ARBA00004123"/>
    </source>
</evidence>
<keyword evidence="4" id="KW-0804">Transcription</keyword>
<evidence type="ECO:0000313" key="10">
    <source>
        <dbReference type="Proteomes" id="UP000306102"/>
    </source>
</evidence>
<dbReference type="FunFam" id="1.20.5.170:FF:000009">
    <property type="entry name" value="probable transcription factor PosF21"/>
    <property type="match status" value="1"/>
</dbReference>
<keyword evidence="10" id="KW-1185">Reference proteome</keyword>
<dbReference type="SUPFAM" id="SSF57959">
    <property type="entry name" value="Leucine zipper domain"/>
    <property type="match status" value="1"/>
</dbReference>
<dbReference type="GO" id="GO:0003677">
    <property type="term" value="F:DNA binding"/>
    <property type="evidence" value="ECO:0007669"/>
    <property type="project" value="UniProtKB-KW"/>
</dbReference>
<feature type="region of interest" description="Disordered" evidence="7">
    <location>
        <begin position="166"/>
        <end position="213"/>
    </location>
</feature>
<dbReference type="PANTHER" id="PTHR13690:SF80">
    <property type="entry name" value="BZIP TRANSCRIPTION FACTOR FAMILY PROTEIN-RELATED"/>
    <property type="match status" value="1"/>
</dbReference>
<proteinExistence type="predicted"/>
<name>A0A4V3WM38_CAMSN</name>
<feature type="compositionally biased region" description="Polar residues" evidence="7">
    <location>
        <begin position="11"/>
        <end position="25"/>
    </location>
</feature>
<dbReference type="GO" id="GO:0005634">
    <property type="term" value="C:nucleus"/>
    <property type="evidence" value="ECO:0007669"/>
    <property type="project" value="UniProtKB-SubCell"/>
</dbReference>
<dbReference type="InterPro" id="IPR004827">
    <property type="entry name" value="bZIP"/>
</dbReference>
<dbReference type="PANTHER" id="PTHR13690">
    <property type="entry name" value="TRANSCRIPTION FACTOR POSF21-RELATED"/>
    <property type="match status" value="1"/>
</dbReference>
<evidence type="ECO:0000313" key="9">
    <source>
        <dbReference type="EMBL" id="THG07017.1"/>
    </source>
</evidence>
<evidence type="ECO:0000256" key="2">
    <source>
        <dbReference type="ARBA" id="ARBA00023015"/>
    </source>
</evidence>
<dbReference type="SMART" id="SM00338">
    <property type="entry name" value="BRLZ"/>
    <property type="match status" value="1"/>
</dbReference>
<evidence type="ECO:0000256" key="4">
    <source>
        <dbReference type="ARBA" id="ARBA00023163"/>
    </source>
</evidence>
<dbReference type="AlphaFoldDB" id="A0A4V3WM38"/>
<dbReference type="InterPro" id="IPR046347">
    <property type="entry name" value="bZIP_sf"/>
</dbReference>
<accession>A0A4V3WM38</accession>
<comment type="subcellular location">
    <subcellularLocation>
        <location evidence="1">Nucleus</location>
    </subcellularLocation>
</comment>
<dbReference type="CDD" id="cd14703">
    <property type="entry name" value="bZIP_plant_RF2"/>
    <property type="match status" value="1"/>
</dbReference>
<evidence type="ECO:0000259" key="8">
    <source>
        <dbReference type="PROSITE" id="PS50217"/>
    </source>
</evidence>
<evidence type="ECO:0000256" key="5">
    <source>
        <dbReference type="ARBA" id="ARBA00023242"/>
    </source>
</evidence>
<dbReference type="GO" id="GO:0003700">
    <property type="term" value="F:DNA-binding transcription factor activity"/>
    <property type="evidence" value="ECO:0007669"/>
    <property type="project" value="InterPro"/>
</dbReference>
<dbReference type="Pfam" id="PF00170">
    <property type="entry name" value="bZIP_1"/>
    <property type="match status" value="1"/>
</dbReference>
<keyword evidence="6" id="KW-0175">Coiled coil</keyword>
<dbReference type="InterPro" id="IPR044759">
    <property type="entry name" value="bZIP_RF2"/>
</dbReference>
<dbReference type="Gene3D" id="1.20.5.170">
    <property type="match status" value="1"/>
</dbReference>
<evidence type="ECO:0000256" key="7">
    <source>
        <dbReference type="SAM" id="MobiDB-lite"/>
    </source>
</evidence>
<reference evidence="9 10" key="1">
    <citation type="journal article" date="2018" name="Proc. Natl. Acad. Sci. U.S.A.">
        <title>Draft genome sequence of Camellia sinensis var. sinensis provides insights into the evolution of the tea genome and tea quality.</title>
        <authorList>
            <person name="Wei C."/>
            <person name="Yang H."/>
            <person name="Wang S."/>
            <person name="Zhao J."/>
            <person name="Liu C."/>
            <person name="Gao L."/>
            <person name="Xia E."/>
            <person name="Lu Y."/>
            <person name="Tai Y."/>
            <person name="She G."/>
            <person name="Sun J."/>
            <person name="Cao H."/>
            <person name="Tong W."/>
            <person name="Gao Q."/>
            <person name="Li Y."/>
            <person name="Deng W."/>
            <person name="Jiang X."/>
            <person name="Wang W."/>
            <person name="Chen Q."/>
            <person name="Zhang S."/>
            <person name="Li H."/>
            <person name="Wu J."/>
            <person name="Wang P."/>
            <person name="Li P."/>
            <person name="Shi C."/>
            <person name="Zheng F."/>
            <person name="Jian J."/>
            <person name="Huang B."/>
            <person name="Shan D."/>
            <person name="Shi M."/>
            <person name="Fang C."/>
            <person name="Yue Y."/>
            <person name="Li F."/>
            <person name="Li D."/>
            <person name="Wei S."/>
            <person name="Han B."/>
            <person name="Jiang C."/>
            <person name="Yin Y."/>
            <person name="Xia T."/>
            <person name="Zhang Z."/>
            <person name="Bennetzen J.L."/>
            <person name="Zhao S."/>
            <person name="Wan X."/>
        </authorList>
    </citation>
    <scope>NUCLEOTIDE SEQUENCE [LARGE SCALE GENOMIC DNA]</scope>
    <source>
        <strain evidence="10">cv. Shuchazao</strain>
        <tissue evidence="9">Leaf</tissue>
    </source>
</reference>
<sequence>MSDIPPKPSHCQMTPTSQQPINQTLGHSRSLSQPALFSSMNCFPPLLNLLSNREPSPTSELIIEDVPMDDQGASSLSLSSHKWHRRSNSDMPLGFSAMIQSSPQLIPISGHGVFDRDDKPIHSVKQEMNLDIDCTYKKGVMVEGKLEGDVGDDLFNAFMNLGSADPLNSSGIEEKDMDSRSSRTKTRGGDGSDNEVESSLKGKPNTIHGGGLGLSNTRHFRSISIDSFMGNMNIAEESPKLPLSLGTQFVPYSPSNSMDMNSAKFSLEFGNGEFNGAELKKIMANDKLAEIALSDPKRVKRILANRQSAARSKERKMRYISELEHNVQTLETEATKLSAQVTLLQRESAGLTSQNNELKFRLQAMEQQAQLKDGNSVGYDDKPWFVALALEGWHGQLCTISKGGRSSDLSGLWVDLDPSIPMRFGEKSTHNRLQYGLRFVRIGFADVRMVAGQFAD</sequence>
<organism evidence="9 10">
    <name type="scientific">Camellia sinensis var. sinensis</name>
    <name type="common">China tea</name>
    <dbReference type="NCBI Taxonomy" id="542762"/>
    <lineage>
        <taxon>Eukaryota</taxon>
        <taxon>Viridiplantae</taxon>
        <taxon>Streptophyta</taxon>
        <taxon>Embryophyta</taxon>
        <taxon>Tracheophyta</taxon>
        <taxon>Spermatophyta</taxon>
        <taxon>Magnoliopsida</taxon>
        <taxon>eudicotyledons</taxon>
        <taxon>Gunneridae</taxon>
        <taxon>Pentapetalae</taxon>
        <taxon>asterids</taxon>
        <taxon>Ericales</taxon>
        <taxon>Theaceae</taxon>
        <taxon>Camellia</taxon>
    </lineage>
</organism>
<keyword evidence="3" id="KW-0238">DNA-binding</keyword>
<evidence type="ECO:0000256" key="6">
    <source>
        <dbReference type="SAM" id="Coils"/>
    </source>
</evidence>
<keyword evidence="5" id="KW-0539">Nucleus</keyword>
<dbReference type="PROSITE" id="PS50217">
    <property type="entry name" value="BZIP"/>
    <property type="match status" value="1"/>
</dbReference>
<comment type="caution">
    <text evidence="9">The sequence shown here is derived from an EMBL/GenBank/DDBJ whole genome shotgun (WGS) entry which is preliminary data.</text>
</comment>
<protein>
    <recommendedName>
        <fullName evidence="8">BZIP domain-containing protein</fullName>
    </recommendedName>
</protein>
<feature type="domain" description="BZIP" evidence="8">
    <location>
        <begin position="295"/>
        <end position="358"/>
    </location>
</feature>
<feature type="compositionally biased region" description="Basic and acidic residues" evidence="7">
    <location>
        <begin position="172"/>
        <end position="181"/>
    </location>
</feature>
<evidence type="ECO:0000256" key="3">
    <source>
        <dbReference type="ARBA" id="ARBA00023125"/>
    </source>
</evidence>
<feature type="region of interest" description="Disordered" evidence="7">
    <location>
        <begin position="1"/>
        <end position="25"/>
    </location>
</feature>
<feature type="coiled-coil region" evidence="6">
    <location>
        <begin position="313"/>
        <end position="368"/>
    </location>
</feature>
<dbReference type="STRING" id="542762.A0A4V3WM38"/>
<gene>
    <name evidence="9" type="ORF">TEA_022932</name>
</gene>
<dbReference type="Proteomes" id="UP000306102">
    <property type="component" value="Unassembled WGS sequence"/>
</dbReference>